<organism evidence="1 2">
    <name type="scientific">Clitoria ternatea</name>
    <name type="common">Butterfly pea</name>
    <dbReference type="NCBI Taxonomy" id="43366"/>
    <lineage>
        <taxon>Eukaryota</taxon>
        <taxon>Viridiplantae</taxon>
        <taxon>Streptophyta</taxon>
        <taxon>Embryophyta</taxon>
        <taxon>Tracheophyta</taxon>
        <taxon>Spermatophyta</taxon>
        <taxon>Magnoliopsida</taxon>
        <taxon>eudicotyledons</taxon>
        <taxon>Gunneridae</taxon>
        <taxon>Pentapetalae</taxon>
        <taxon>rosids</taxon>
        <taxon>fabids</taxon>
        <taxon>Fabales</taxon>
        <taxon>Fabaceae</taxon>
        <taxon>Papilionoideae</taxon>
        <taxon>50 kb inversion clade</taxon>
        <taxon>NPAAA clade</taxon>
        <taxon>indigoferoid/millettioid clade</taxon>
        <taxon>Phaseoleae</taxon>
        <taxon>Clitoria</taxon>
    </lineage>
</organism>
<proteinExistence type="predicted"/>
<comment type="caution">
    <text evidence="1">The sequence shown here is derived from an EMBL/GenBank/DDBJ whole genome shotgun (WGS) entry which is preliminary data.</text>
</comment>
<protein>
    <submittedName>
        <fullName evidence="1">Uncharacterized protein</fullName>
    </submittedName>
</protein>
<keyword evidence="2" id="KW-1185">Reference proteome</keyword>
<evidence type="ECO:0000313" key="2">
    <source>
        <dbReference type="Proteomes" id="UP001359559"/>
    </source>
</evidence>
<dbReference type="Proteomes" id="UP001359559">
    <property type="component" value="Unassembled WGS sequence"/>
</dbReference>
<sequence>MVNSILPNRAAVLLVVQTTKNVFHERGISGNGILVGVIWKLGLISYACLAANSTTKLGQIGEVYGANEFKYRKRWTLDLALRQHKPILNLCRHDWRKGDIVKASNGYLIYLHLHLLSDPQQNKEDDSFQMVL</sequence>
<dbReference type="AlphaFoldDB" id="A0AAN9EZV3"/>
<evidence type="ECO:0000313" key="1">
    <source>
        <dbReference type="EMBL" id="KAK7262743.1"/>
    </source>
</evidence>
<name>A0AAN9EZV3_CLITE</name>
<reference evidence="1 2" key="1">
    <citation type="submission" date="2024-01" db="EMBL/GenBank/DDBJ databases">
        <title>The genomes of 5 underutilized Papilionoideae crops provide insights into root nodulation and disease resistance.</title>
        <authorList>
            <person name="Yuan L."/>
        </authorList>
    </citation>
    <scope>NUCLEOTIDE SEQUENCE [LARGE SCALE GENOMIC DNA]</scope>
    <source>
        <strain evidence="1">LY-2023</strain>
        <tissue evidence="1">Leaf</tissue>
    </source>
</reference>
<accession>A0AAN9EZV3</accession>
<dbReference type="EMBL" id="JAYKXN010000008">
    <property type="protein sequence ID" value="KAK7262743.1"/>
    <property type="molecule type" value="Genomic_DNA"/>
</dbReference>
<gene>
    <name evidence="1" type="ORF">RJT34_30323</name>
</gene>